<sequence length="208" mass="22731">MQVIKVFQQNNSGARKIAAVRERAGDDLILDVINIDHALPMVLDDTEAYLKEAWEMEADLVLDYLKHPDLSYDLCRICSERGIPVVSPTKKWRRPHVFTPPTCCGLPKNGELGAYACSFGAPELEAAAEDGVVKEIRVIRGAPCGATWEAVKDVLGKPVEEAGVAIGLKVQFYCVADPAGWDPIYGKSPVHFAGHVHQAALEKALKKL</sequence>
<reference evidence="2" key="1">
    <citation type="submission" date="2016-11" db="EMBL/GenBank/DDBJ databases">
        <authorList>
            <person name="Varghese N."/>
            <person name="Submissions S."/>
        </authorList>
    </citation>
    <scope>NUCLEOTIDE SEQUENCE [LARGE SCALE GENOMIC DNA]</scope>
    <source>
        <strain evidence="2">DSM 16219</strain>
    </source>
</reference>
<proteinExistence type="predicted"/>
<dbReference type="STRING" id="1121393.SAMN02745216_02734"/>
<name>A0A1M6P212_9BACT</name>
<evidence type="ECO:0008006" key="3">
    <source>
        <dbReference type="Google" id="ProtNLM"/>
    </source>
</evidence>
<dbReference type="Pfam" id="PF02593">
    <property type="entry name" value="DUF166"/>
    <property type="match status" value="1"/>
</dbReference>
<dbReference type="RefSeq" id="WP_073476736.1">
    <property type="nucleotide sequence ID" value="NZ_FQZU01000016.1"/>
</dbReference>
<evidence type="ECO:0000313" key="2">
    <source>
        <dbReference type="Proteomes" id="UP000183994"/>
    </source>
</evidence>
<dbReference type="AlphaFoldDB" id="A0A1M6P212"/>
<organism evidence="1 2">
    <name type="scientific">Desulfatibacillum alkenivorans DSM 16219</name>
    <dbReference type="NCBI Taxonomy" id="1121393"/>
    <lineage>
        <taxon>Bacteria</taxon>
        <taxon>Pseudomonadati</taxon>
        <taxon>Thermodesulfobacteriota</taxon>
        <taxon>Desulfobacteria</taxon>
        <taxon>Desulfobacterales</taxon>
        <taxon>Desulfatibacillaceae</taxon>
        <taxon>Desulfatibacillum</taxon>
    </lineage>
</organism>
<dbReference type="Proteomes" id="UP000183994">
    <property type="component" value="Unassembled WGS sequence"/>
</dbReference>
<dbReference type="EMBL" id="FQZU01000016">
    <property type="protein sequence ID" value="SHK01902.1"/>
    <property type="molecule type" value="Genomic_DNA"/>
</dbReference>
<gene>
    <name evidence="1" type="ORF">SAMN02745216_02734</name>
</gene>
<protein>
    <recommendedName>
        <fullName evidence="3">Thymidylate synthase</fullName>
    </recommendedName>
</protein>
<dbReference type="InterPro" id="IPR003745">
    <property type="entry name" value="DUF166"/>
</dbReference>
<accession>A0A1M6P212</accession>
<dbReference type="OrthoDB" id="5419016at2"/>
<dbReference type="NCBIfam" id="NF041372">
    <property type="entry name" value="DUF166_seleno"/>
    <property type="match status" value="1"/>
</dbReference>
<keyword evidence="2" id="KW-1185">Reference proteome</keyword>
<evidence type="ECO:0000313" key="1">
    <source>
        <dbReference type="EMBL" id="SHK01902.1"/>
    </source>
</evidence>